<gene>
    <name evidence="2" type="ORF">DYU05_15225</name>
</gene>
<sequence length="260" mass="29320">MRLSWLNPGEVVSSILTNKQKKMKKILLMITLVLGLNVLAHAQTKAHRNPEQRAERLTKMLSAKLNLSADQSTKVKAIFLARATQLQTIKADTADRKAHRAQVKNVLANTDKELSAVFNTSQKEEYTKLKADIKSKFGKRGRFGKGDVARNGKRFHKNPEQRAERMTGMLQKKLNLNADQSAKVKAIFLSRAAHVDSLRSAQPADKKFDRGAFKEVKQKTDKEISAVLTADQQKAYEQLKAQRKEHHKNRKDVMAPAEGK</sequence>
<organism evidence="2 3">
    <name type="scientific">Mucilaginibacter terrenus</name>
    <dbReference type="NCBI Taxonomy" id="2482727"/>
    <lineage>
        <taxon>Bacteria</taxon>
        <taxon>Pseudomonadati</taxon>
        <taxon>Bacteroidota</taxon>
        <taxon>Sphingobacteriia</taxon>
        <taxon>Sphingobacteriales</taxon>
        <taxon>Sphingobacteriaceae</taxon>
        <taxon>Mucilaginibacter</taxon>
    </lineage>
</organism>
<name>A0A3E2NR55_9SPHI</name>
<evidence type="ECO:0000313" key="2">
    <source>
        <dbReference type="EMBL" id="RFZ83478.1"/>
    </source>
</evidence>
<comment type="caution">
    <text evidence="2">The sequence shown here is derived from an EMBL/GenBank/DDBJ whole genome shotgun (WGS) entry which is preliminary data.</text>
</comment>
<proteinExistence type="predicted"/>
<accession>A0A3E2NR55</accession>
<feature type="compositionally biased region" description="Basic residues" evidence="1">
    <location>
        <begin position="241"/>
        <end position="250"/>
    </location>
</feature>
<evidence type="ECO:0000313" key="3">
    <source>
        <dbReference type="Proteomes" id="UP000260823"/>
    </source>
</evidence>
<keyword evidence="3" id="KW-1185">Reference proteome</keyword>
<evidence type="ECO:0000256" key="1">
    <source>
        <dbReference type="SAM" id="MobiDB-lite"/>
    </source>
</evidence>
<dbReference type="Proteomes" id="UP000260823">
    <property type="component" value="Unassembled WGS sequence"/>
</dbReference>
<reference evidence="2 3" key="1">
    <citation type="submission" date="2018-08" db="EMBL/GenBank/DDBJ databases">
        <title>Mucilaginibacter terrae sp. nov., isolated from manganese diggings.</title>
        <authorList>
            <person name="Huang Y."/>
            <person name="Zhou Z."/>
        </authorList>
    </citation>
    <scope>NUCLEOTIDE SEQUENCE [LARGE SCALE GENOMIC DNA]</scope>
    <source>
        <strain evidence="2 3">ZH6</strain>
    </source>
</reference>
<protein>
    <recommendedName>
        <fullName evidence="4">DUF4890 domain-containing protein</fullName>
    </recommendedName>
</protein>
<dbReference type="AlphaFoldDB" id="A0A3E2NR55"/>
<feature type="region of interest" description="Disordered" evidence="1">
    <location>
        <begin position="240"/>
        <end position="260"/>
    </location>
</feature>
<evidence type="ECO:0008006" key="4">
    <source>
        <dbReference type="Google" id="ProtNLM"/>
    </source>
</evidence>
<dbReference type="EMBL" id="QWDE01000002">
    <property type="protein sequence ID" value="RFZ83478.1"/>
    <property type="molecule type" value="Genomic_DNA"/>
</dbReference>